<feature type="domain" description="EamA" evidence="7">
    <location>
        <begin position="6"/>
        <end position="131"/>
    </location>
</feature>
<dbReference type="PANTHER" id="PTHR32322">
    <property type="entry name" value="INNER MEMBRANE TRANSPORTER"/>
    <property type="match status" value="1"/>
</dbReference>
<keyword evidence="9" id="KW-1185">Reference proteome</keyword>
<dbReference type="Pfam" id="PF00892">
    <property type="entry name" value="EamA"/>
    <property type="match status" value="2"/>
</dbReference>
<keyword evidence="3 6" id="KW-0812">Transmembrane</keyword>
<feature type="transmembrane region" description="Helical" evidence="6">
    <location>
        <begin position="60"/>
        <end position="82"/>
    </location>
</feature>
<dbReference type="EMBL" id="QXFL01000001">
    <property type="protein sequence ID" value="RIV89114.1"/>
    <property type="molecule type" value="Genomic_DNA"/>
</dbReference>
<dbReference type="GO" id="GO:0016020">
    <property type="term" value="C:membrane"/>
    <property type="evidence" value="ECO:0007669"/>
    <property type="project" value="UniProtKB-SubCell"/>
</dbReference>
<feature type="transmembrane region" description="Helical" evidence="6">
    <location>
        <begin position="121"/>
        <end position="138"/>
    </location>
</feature>
<keyword evidence="5 6" id="KW-0472">Membrane</keyword>
<evidence type="ECO:0000256" key="1">
    <source>
        <dbReference type="ARBA" id="ARBA00004141"/>
    </source>
</evidence>
<protein>
    <submittedName>
        <fullName evidence="8">DMT family transporter</fullName>
    </submittedName>
</protein>
<proteinExistence type="inferred from homology"/>
<evidence type="ECO:0000256" key="2">
    <source>
        <dbReference type="ARBA" id="ARBA00007362"/>
    </source>
</evidence>
<gene>
    <name evidence="8" type="ORF">D2V07_02370</name>
</gene>
<feature type="transmembrane region" description="Helical" evidence="6">
    <location>
        <begin position="208"/>
        <end position="228"/>
    </location>
</feature>
<feature type="domain" description="EamA" evidence="7">
    <location>
        <begin position="142"/>
        <end position="277"/>
    </location>
</feature>
<evidence type="ECO:0000256" key="5">
    <source>
        <dbReference type="ARBA" id="ARBA00023136"/>
    </source>
</evidence>
<comment type="caution">
    <text evidence="8">The sequence shown here is derived from an EMBL/GenBank/DDBJ whole genome shotgun (WGS) entry which is preliminary data.</text>
</comment>
<evidence type="ECO:0000256" key="3">
    <source>
        <dbReference type="ARBA" id="ARBA00022692"/>
    </source>
</evidence>
<dbReference type="InterPro" id="IPR037185">
    <property type="entry name" value="EmrE-like"/>
</dbReference>
<keyword evidence="4 6" id="KW-1133">Transmembrane helix</keyword>
<dbReference type="AlphaFoldDB" id="A0A418NWX9"/>
<evidence type="ECO:0000256" key="6">
    <source>
        <dbReference type="SAM" id="Phobius"/>
    </source>
</evidence>
<dbReference type="InterPro" id="IPR050638">
    <property type="entry name" value="AA-Vitamin_Transporters"/>
</dbReference>
<dbReference type="OrthoDB" id="7158585at2"/>
<feature type="transmembrane region" description="Helical" evidence="6">
    <location>
        <begin position="261"/>
        <end position="279"/>
    </location>
</feature>
<feature type="transmembrane region" description="Helical" evidence="6">
    <location>
        <begin position="235"/>
        <end position="255"/>
    </location>
</feature>
<feature type="transmembrane region" description="Helical" evidence="6">
    <location>
        <begin position="34"/>
        <end position="53"/>
    </location>
</feature>
<dbReference type="RefSeq" id="WP_119584392.1">
    <property type="nucleotide sequence ID" value="NZ_CAWODQ010000001.1"/>
</dbReference>
<feature type="transmembrane region" description="Helical" evidence="6">
    <location>
        <begin position="88"/>
        <end position="109"/>
    </location>
</feature>
<feature type="transmembrane region" description="Helical" evidence="6">
    <location>
        <begin position="144"/>
        <end position="161"/>
    </location>
</feature>
<organism evidence="8 9">
    <name type="scientific">Aurantiacibacter zhengii</name>
    <dbReference type="NCBI Taxonomy" id="2307003"/>
    <lineage>
        <taxon>Bacteria</taxon>
        <taxon>Pseudomonadati</taxon>
        <taxon>Pseudomonadota</taxon>
        <taxon>Alphaproteobacteria</taxon>
        <taxon>Sphingomonadales</taxon>
        <taxon>Erythrobacteraceae</taxon>
        <taxon>Aurantiacibacter</taxon>
    </lineage>
</organism>
<dbReference type="Gene3D" id="1.10.3730.20">
    <property type="match status" value="1"/>
</dbReference>
<feature type="transmembrane region" description="Helical" evidence="6">
    <location>
        <begin position="168"/>
        <end position="188"/>
    </location>
</feature>
<evidence type="ECO:0000259" key="7">
    <source>
        <dbReference type="Pfam" id="PF00892"/>
    </source>
</evidence>
<dbReference type="PANTHER" id="PTHR32322:SF2">
    <property type="entry name" value="EAMA DOMAIN-CONTAINING PROTEIN"/>
    <property type="match status" value="1"/>
</dbReference>
<evidence type="ECO:0000313" key="8">
    <source>
        <dbReference type="EMBL" id="RIV89114.1"/>
    </source>
</evidence>
<sequence length="295" mass="30978">MPLRDIALLVLLCLIWAANVLVSRVVVTDLAVPPLWYAALRSVVVMAALAPWLKWPGRDWWRVALVTTAVSGGGFALLFVGLQDATASASAIVQLSGAPMTVLLAMVILKEQVRWRRGIGIAMALGGVGLAVASPSGWENSAGLFFVFAGALVGALGSVYLKTIELSALRMMAWAGFFSTALLLPLSFMLESGQVAVSLAAPWEMLGALAFSGLVVSVFAHTAYFRILQKNEAGVVAPITLLTPVFTILMGATLANEPVGAVMLAGAALAVAGVLVIEVRPSKTIFKGLLVRPRL</sequence>
<dbReference type="Proteomes" id="UP000286576">
    <property type="component" value="Unassembled WGS sequence"/>
</dbReference>
<comment type="subcellular location">
    <subcellularLocation>
        <location evidence="1">Membrane</location>
        <topology evidence="1">Multi-pass membrane protein</topology>
    </subcellularLocation>
</comment>
<comment type="similarity">
    <text evidence="2">Belongs to the EamA transporter family.</text>
</comment>
<name>A0A418NWX9_9SPHN</name>
<reference evidence="8 9" key="1">
    <citation type="submission" date="2018-08" db="EMBL/GenBank/DDBJ databases">
        <title>Erythrobacter zhengii sp.nov., a bacterium isolated from deep-sea sediment.</title>
        <authorList>
            <person name="Fang C."/>
            <person name="Wu Y.-H."/>
            <person name="Sun C."/>
            <person name="Wang H."/>
            <person name="Cheng H."/>
            <person name="Meng F.-X."/>
            <person name="Wang C.-S."/>
            <person name="Xu X.-W."/>
        </authorList>
    </citation>
    <scope>NUCLEOTIDE SEQUENCE [LARGE SCALE GENOMIC DNA]</scope>
    <source>
        <strain evidence="8 9">V18</strain>
    </source>
</reference>
<evidence type="ECO:0000313" key="9">
    <source>
        <dbReference type="Proteomes" id="UP000286576"/>
    </source>
</evidence>
<dbReference type="InterPro" id="IPR000620">
    <property type="entry name" value="EamA_dom"/>
</dbReference>
<dbReference type="SUPFAM" id="SSF103481">
    <property type="entry name" value="Multidrug resistance efflux transporter EmrE"/>
    <property type="match status" value="2"/>
</dbReference>
<accession>A0A418NWX9</accession>
<evidence type="ECO:0000256" key="4">
    <source>
        <dbReference type="ARBA" id="ARBA00022989"/>
    </source>
</evidence>